<gene>
    <name evidence="2" type="ORF">EAS64_02030</name>
</gene>
<dbReference type="EMBL" id="RPFW01000001">
    <property type="protein sequence ID" value="TVZ06241.1"/>
    <property type="molecule type" value="Genomic_DNA"/>
</dbReference>
<evidence type="ECO:0000313" key="3">
    <source>
        <dbReference type="Proteomes" id="UP000460272"/>
    </source>
</evidence>
<name>A0A6P2C882_9ACTN</name>
<comment type="caution">
    <text evidence="2">The sequence shown here is derived from an EMBL/GenBank/DDBJ whole genome shotgun (WGS) entry which is preliminary data.</text>
</comment>
<evidence type="ECO:0008006" key="4">
    <source>
        <dbReference type="Google" id="ProtNLM"/>
    </source>
</evidence>
<dbReference type="RefSeq" id="WP_145850995.1">
    <property type="nucleotide sequence ID" value="NZ_RPFW01000001.1"/>
</dbReference>
<proteinExistence type="predicted"/>
<accession>A0A6P2C882</accession>
<keyword evidence="1" id="KW-0732">Signal</keyword>
<dbReference type="InterPro" id="IPR009078">
    <property type="entry name" value="Ferritin-like_SF"/>
</dbReference>
<protein>
    <recommendedName>
        <fullName evidence="4">Ferritin-like domain-containing protein</fullName>
    </recommendedName>
</protein>
<keyword evidence="3" id="KW-1185">Reference proteome</keyword>
<feature type="signal peptide" evidence="1">
    <location>
        <begin position="1"/>
        <end position="25"/>
    </location>
</feature>
<dbReference type="PROSITE" id="PS51257">
    <property type="entry name" value="PROKAR_LIPOPROTEIN"/>
    <property type="match status" value="1"/>
</dbReference>
<evidence type="ECO:0000313" key="2">
    <source>
        <dbReference type="EMBL" id="TVZ06241.1"/>
    </source>
</evidence>
<dbReference type="OrthoDB" id="3536887at2"/>
<dbReference type="SUPFAM" id="SSF47240">
    <property type="entry name" value="Ferritin-like"/>
    <property type="match status" value="1"/>
</dbReference>
<organism evidence="2 3">
    <name type="scientific">Trebonia kvetii</name>
    <dbReference type="NCBI Taxonomy" id="2480626"/>
    <lineage>
        <taxon>Bacteria</taxon>
        <taxon>Bacillati</taxon>
        <taxon>Actinomycetota</taxon>
        <taxon>Actinomycetes</taxon>
        <taxon>Streptosporangiales</taxon>
        <taxon>Treboniaceae</taxon>
        <taxon>Trebonia</taxon>
    </lineage>
</organism>
<dbReference type="Proteomes" id="UP000460272">
    <property type="component" value="Unassembled WGS sequence"/>
</dbReference>
<feature type="chain" id="PRO_5039116093" description="Ferritin-like domain-containing protein" evidence="1">
    <location>
        <begin position="26"/>
        <end position="164"/>
    </location>
</feature>
<sequence length="164" mass="16907">MLSRRQLLAASPTALPLFLALSACKGPAVLGAPPTVSPQTHMLLHAVTAELNLIWVYDKAIAAYSGLEPRLAPLRAEHQAHLAELRGRVIEPAGKKVPQTVTSKPPIAATQAAAIDQLRAAEQAAVQTLMSRLGGASPSLAQLYASIAASEATHASVLGAKAGA</sequence>
<evidence type="ECO:0000256" key="1">
    <source>
        <dbReference type="SAM" id="SignalP"/>
    </source>
</evidence>
<reference evidence="2 3" key="1">
    <citation type="submission" date="2018-11" db="EMBL/GenBank/DDBJ databases">
        <title>Trebonia kvetii gen.nov., sp.nov., a novel acidophilic actinobacterium, and proposal of the new actinobacterial family Treboniaceae fam. nov.</title>
        <authorList>
            <person name="Rapoport D."/>
            <person name="Sagova-Mareckova M."/>
            <person name="Sedlacek I."/>
            <person name="Provaznik J."/>
            <person name="Kralova S."/>
            <person name="Pavlinic D."/>
            <person name="Benes V."/>
            <person name="Kopecky J."/>
        </authorList>
    </citation>
    <scope>NUCLEOTIDE SEQUENCE [LARGE SCALE GENOMIC DNA]</scope>
    <source>
        <strain evidence="2 3">15Tr583</strain>
    </source>
</reference>
<dbReference type="AlphaFoldDB" id="A0A6P2C882"/>